<accession>A0A5M6DJA8</accession>
<dbReference type="SUPFAM" id="SSF52540">
    <property type="entry name" value="P-loop containing nucleoside triphosphate hydrolases"/>
    <property type="match status" value="1"/>
</dbReference>
<dbReference type="Proteomes" id="UP000324479">
    <property type="component" value="Unassembled WGS sequence"/>
</dbReference>
<dbReference type="PANTHER" id="PTHR43158:SF2">
    <property type="entry name" value="SKFA PEPTIDE EXPORT ATP-BINDING PROTEIN SKFE"/>
    <property type="match status" value="1"/>
</dbReference>
<evidence type="ECO:0000256" key="1">
    <source>
        <dbReference type="ARBA" id="ARBA00022741"/>
    </source>
</evidence>
<dbReference type="Gene3D" id="3.40.50.300">
    <property type="entry name" value="P-loop containing nucleotide triphosphate hydrolases"/>
    <property type="match status" value="1"/>
</dbReference>
<gene>
    <name evidence="4" type="ORF">FYK55_06850</name>
</gene>
<protein>
    <submittedName>
        <fullName evidence="4">ATP-binding cassette domain-containing protein</fullName>
    </submittedName>
</protein>
<dbReference type="GO" id="GO:0016887">
    <property type="term" value="F:ATP hydrolysis activity"/>
    <property type="evidence" value="ECO:0007669"/>
    <property type="project" value="InterPro"/>
</dbReference>
<evidence type="ECO:0000259" key="3">
    <source>
        <dbReference type="PROSITE" id="PS50893"/>
    </source>
</evidence>
<evidence type="ECO:0000256" key="2">
    <source>
        <dbReference type="ARBA" id="ARBA00022840"/>
    </source>
</evidence>
<keyword evidence="5" id="KW-1185">Reference proteome</keyword>
<dbReference type="AlphaFoldDB" id="A0A5M6DJA8"/>
<sequence length="278" mass="30678">METPLIEMRDVSVVRDGTRILDRISLAIPRMRHTAVLGPNGAGKSSLLKVLMRHFYPSVDSGGQQGTVRILGESAWEVARLRRRMGVVSAQLDLEFSEGRAGRMTVLEAVASGYTATQLKEFGPRLTAAMQREIDRAVELVGMTHLRDRQLATLSTGERRRTLIARAIVHQPDIFVLDEPTVGLDMAAQATFLEILDSLSRHPSITLVLVTHHLEEIPPGIEHVILLDRGKVAFDGAKQEGLTEGRMSELYQTPVRLTRLPSGWYEAGTSSVRTLPSA</sequence>
<evidence type="ECO:0000313" key="4">
    <source>
        <dbReference type="EMBL" id="KAA5545365.1"/>
    </source>
</evidence>
<dbReference type="PANTHER" id="PTHR43158">
    <property type="entry name" value="SKFA PEPTIDE EXPORT ATP-BINDING PROTEIN SKFE"/>
    <property type="match status" value="1"/>
</dbReference>
<proteinExistence type="predicted"/>
<dbReference type="Pfam" id="PF00005">
    <property type="entry name" value="ABC_tran"/>
    <property type="match status" value="1"/>
</dbReference>
<evidence type="ECO:0000313" key="5">
    <source>
        <dbReference type="Proteomes" id="UP000324479"/>
    </source>
</evidence>
<dbReference type="EMBL" id="VWOX01000003">
    <property type="protein sequence ID" value="KAA5545365.1"/>
    <property type="molecule type" value="Genomic_DNA"/>
</dbReference>
<dbReference type="RefSeq" id="WP_150075635.1">
    <property type="nucleotide sequence ID" value="NZ_VWOX01000003.1"/>
</dbReference>
<dbReference type="GO" id="GO:0005524">
    <property type="term" value="F:ATP binding"/>
    <property type="evidence" value="ECO:0007669"/>
    <property type="project" value="UniProtKB-KW"/>
</dbReference>
<keyword evidence="1" id="KW-0547">Nucleotide-binding</keyword>
<name>A0A5M6DJA8_9BACT</name>
<dbReference type="SMART" id="SM00382">
    <property type="entry name" value="AAA"/>
    <property type="match status" value="1"/>
</dbReference>
<dbReference type="PROSITE" id="PS50893">
    <property type="entry name" value="ABC_TRANSPORTER_2"/>
    <property type="match status" value="1"/>
</dbReference>
<feature type="domain" description="ABC transporter" evidence="3">
    <location>
        <begin position="6"/>
        <end position="254"/>
    </location>
</feature>
<keyword evidence="2 4" id="KW-0067">ATP-binding</keyword>
<organism evidence="4 5">
    <name type="scientific">Roseiconus nitratireducens</name>
    <dbReference type="NCBI Taxonomy" id="2605748"/>
    <lineage>
        <taxon>Bacteria</taxon>
        <taxon>Pseudomonadati</taxon>
        <taxon>Planctomycetota</taxon>
        <taxon>Planctomycetia</taxon>
        <taxon>Pirellulales</taxon>
        <taxon>Pirellulaceae</taxon>
        <taxon>Roseiconus</taxon>
    </lineage>
</organism>
<dbReference type="InterPro" id="IPR003439">
    <property type="entry name" value="ABC_transporter-like_ATP-bd"/>
</dbReference>
<reference evidence="4 5" key="1">
    <citation type="submission" date="2019-08" db="EMBL/GenBank/DDBJ databases">
        <authorList>
            <person name="Dhanesh K."/>
            <person name="Kumar G."/>
            <person name="Sasikala C."/>
            <person name="Venkata Ramana C."/>
        </authorList>
    </citation>
    <scope>NUCLEOTIDE SEQUENCE [LARGE SCALE GENOMIC DNA]</scope>
    <source>
        <strain evidence="4 5">JC645</strain>
    </source>
</reference>
<dbReference type="InterPro" id="IPR003593">
    <property type="entry name" value="AAA+_ATPase"/>
</dbReference>
<dbReference type="InterPro" id="IPR027417">
    <property type="entry name" value="P-loop_NTPase"/>
</dbReference>
<comment type="caution">
    <text evidence="4">The sequence shown here is derived from an EMBL/GenBank/DDBJ whole genome shotgun (WGS) entry which is preliminary data.</text>
</comment>